<dbReference type="Gene3D" id="3.20.20.140">
    <property type="entry name" value="Metal-dependent hydrolases"/>
    <property type="match status" value="1"/>
</dbReference>
<evidence type="ECO:0000256" key="1">
    <source>
        <dbReference type="ARBA" id="ARBA00004897"/>
    </source>
</evidence>
<dbReference type="EMBL" id="VDMO01000030">
    <property type="protein sequence ID" value="TNM67409.1"/>
    <property type="molecule type" value="Genomic_DNA"/>
</dbReference>
<comment type="similarity">
    <text evidence="5 11">Belongs to the metallo-dependent hydrolases superfamily. Urease alpha subunit family.</text>
</comment>
<dbReference type="PRINTS" id="PR01752">
    <property type="entry name" value="UREASE"/>
</dbReference>
<comment type="caution">
    <text evidence="14">The sequence shown here is derived from an EMBL/GenBank/DDBJ whole genome shotgun (WGS) entry which is preliminary data.</text>
</comment>
<feature type="binding site" description="via carbamate group" evidence="5 8">
    <location>
        <position position="222"/>
    </location>
    <ligand>
        <name>Ni(2+)</name>
        <dbReference type="ChEBI" id="CHEBI:49786"/>
        <label>1</label>
    </ligand>
</feature>
<dbReference type="RefSeq" id="WP_139404680.1">
    <property type="nucleotide sequence ID" value="NZ_JACHEW010000032.1"/>
</dbReference>
<feature type="binding site" evidence="5 10">
    <location>
        <position position="224"/>
    </location>
    <ligand>
        <name>substrate</name>
    </ligand>
</feature>
<dbReference type="Gene3D" id="2.30.40.10">
    <property type="entry name" value="Urease, subunit C, domain 1"/>
    <property type="match status" value="1"/>
</dbReference>
<dbReference type="InterPro" id="IPR005848">
    <property type="entry name" value="Urease_asu"/>
</dbReference>
<comment type="PTM">
    <text evidence="7">Carbamylation allows a single lysine to coordinate two nickel ions.</text>
</comment>
<dbReference type="InterPro" id="IPR032466">
    <property type="entry name" value="Metal_Hydrolase"/>
</dbReference>
<comment type="PTM">
    <text evidence="5">Carboxylation allows a single lysine to coordinate two nickel ions.</text>
</comment>
<evidence type="ECO:0000313" key="13">
    <source>
        <dbReference type="EMBL" id="MBB6018502.1"/>
    </source>
</evidence>
<dbReference type="PANTHER" id="PTHR43440">
    <property type="entry name" value="UREASE"/>
    <property type="match status" value="1"/>
</dbReference>
<dbReference type="InterPro" id="IPR011059">
    <property type="entry name" value="Metal-dep_hydrolase_composite"/>
</dbReference>
<evidence type="ECO:0000256" key="5">
    <source>
        <dbReference type="HAMAP-Rule" id="MF_01953"/>
    </source>
</evidence>
<keyword evidence="4 5" id="KW-0378">Hydrolase</keyword>
<dbReference type="GO" id="GO:0043419">
    <property type="term" value="P:urea catabolic process"/>
    <property type="evidence" value="ECO:0007669"/>
    <property type="project" value="UniProtKB-UniRule"/>
</dbReference>
<feature type="binding site" description="via carbamate group" evidence="5 8">
    <location>
        <position position="222"/>
    </location>
    <ligand>
        <name>Ni(2+)</name>
        <dbReference type="ChEBI" id="CHEBI:49786"/>
        <label>2</label>
    </ligand>
</feature>
<dbReference type="InterPro" id="IPR050112">
    <property type="entry name" value="Urease_alpha_subunit"/>
</dbReference>
<evidence type="ECO:0000256" key="8">
    <source>
        <dbReference type="PIRSR" id="PIRSR611612-51"/>
    </source>
</evidence>
<dbReference type="EC" id="3.5.1.5" evidence="5 6"/>
<dbReference type="OrthoDB" id="9802793at2"/>
<feature type="modified residue" description="N6-carboxylysine" evidence="5 7">
    <location>
        <position position="222"/>
    </location>
</feature>
<dbReference type="PANTHER" id="PTHR43440:SF1">
    <property type="entry name" value="UREASE"/>
    <property type="match status" value="1"/>
</dbReference>
<keyword evidence="3 5" id="KW-0479">Metal-binding</keyword>
<dbReference type="GO" id="GO:0016151">
    <property type="term" value="F:nickel cation binding"/>
    <property type="evidence" value="ECO:0007669"/>
    <property type="project" value="UniProtKB-UniRule"/>
</dbReference>
<dbReference type="NCBIfam" id="TIGR01792">
    <property type="entry name" value="urease_alph"/>
    <property type="match status" value="1"/>
</dbReference>
<feature type="binding site" evidence="5 8">
    <location>
        <position position="251"/>
    </location>
    <ligand>
        <name>Ni(2+)</name>
        <dbReference type="ChEBI" id="CHEBI:49786"/>
        <label>2</label>
    </ligand>
</feature>
<dbReference type="SUPFAM" id="SSF51338">
    <property type="entry name" value="Composite domain of metallo-dependent hydrolases"/>
    <property type="match status" value="1"/>
</dbReference>
<gene>
    <name evidence="5 14" type="primary">ureC</name>
    <name evidence="14" type="ORF">FHR04_18455</name>
    <name evidence="13" type="ORF">HNQ04_003783</name>
</gene>
<dbReference type="SUPFAM" id="SSF51556">
    <property type="entry name" value="Metallo-dependent hydrolases"/>
    <property type="match status" value="1"/>
</dbReference>
<feature type="binding site" evidence="5 8">
    <location>
        <position position="365"/>
    </location>
    <ligand>
        <name>Ni(2+)</name>
        <dbReference type="ChEBI" id="CHEBI:49786"/>
        <label>1</label>
    </ligand>
</feature>
<evidence type="ECO:0000313" key="15">
    <source>
        <dbReference type="Proteomes" id="UP000313988"/>
    </source>
</evidence>
<dbReference type="NCBIfam" id="NF009686">
    <property type="entry name" value="PRK13207.1"/>
    <property type="match status" value="1"/>
</dbReference>
<dbReference type="GO" id="GO:0009039">
    <property type="term" value="F:urease activity"/>
    <property type="evidence" value="ECO:0007669"/>
    <property type="project" value="UniProtKB-UniRule"/>
</dbReference>
<dbReference type="InterPro" id="IPR017951">
    <property type="entry name" value="Urease_asu_c"/>
</dbReference>
<keyword evidence="5 10" id="KW-0963">Cytoplasm</keyword>
<evidence type="ECO:0000313" key="16">
    <source>
        <dbReference type="Proteomes" id="UP000629870"/>
    </source>
</evidence>
<dbReference type="HAMAP" id="MF_01953">
    <property type="entry name" value="Urease_alpha"/>
    <property type="match status" value="1"/>
</dbReference>
<dbReference type="InterPro" id="IPR011612">
    <property type="entry name" value="Urease_alpha_N_dom"/>
</dbReference>
<evidence type="ECO:0000256" key="3">
    <source>
        <dbReference type="ARBA" id="ARBA00022723"/>
    </source>
</evidence>
<keyword evidence="16" id="KW-1185">Reference proteome</keyword>
<proteinExistence type="inferred from homology"/>
<comment type="subunit">
    <text evidence="5">Heterohexamer of 3 UreC (alpha) and 3 UreAB (gamma/beta) subunits.</text>
</comment>
<evidence type="ECO:0000256" key="4">
    <source>
        <dbReference type="ARBA" id="ARBA00022801"/>
    </source>
</evidence>
<comment type="cofactor">
    <cofactor evidence="5 8">
        <name>Ni cation</name>
        <dbReference type="ChEBI" id="CHEBI:25516"/>
    </cofactor>
    <text evidence="5 8">Binds 2 nickel ions per subunit.</text>
</comment>
<feature type="domain" description="Urease" evidence="12">
    <location>
        <begin position="134"/>
        <end position="572"/>
    </location>
</feature>
<feature type="binding site" evidence="5 8">
    <location>
        <position position="277"/>
    </location>
    <ligand>
        <name>Ni(2+)</name>
        <dbReference type="ChEBI" id="CHEBI:49786"/>
        <label>2</label>
    </ligand>
</feature>
<organism evidence="14 15">
    <name type="scientific">Deinococcus radiopugnans ATCC 19172</name>
    <dbReference type="NCBI Taxonomy" id="585398"/>
    <lineage>
        <taxon>Bacteria</taxon>
        <taxon>Thermotogati</taxon>
        <taxon>Deinococcota</taxon>
        <taxon>Deinococci</taxon>
        <taxon>Deinococcales</taxon>
        <taxon>Deinococcaceae</taxon>
        <taxon>Deinococcus</taxon>
    </lineage>
</organism>
<evidence type="ECO:0000256" key="2">
    <source>
        <dbReference type="ARBA" id="ARBA00022596"/>
    </source>
</evidence>
<evidence type="ECO:0000313" key="14">
    <source>
        <dbReference type="EMBL" id="TNM67409.1"/>
    </source>
</evidence>
<dbReference type="PROSITE" id="PS51368">
    <property type="entry name" value="UREASE_3"/>
    <property type="match status" value="1"/>
</dbReference>
<evidence type="ECO:0000256" key="9">
    <source>
        <dbReference type="PIRSR" id="PIRSR611612-52"/>
    </source>
</evidence>
<dbReference type="Proteomes" id="UP000629870">
    <property type="component" value="Unassembled WGS sequence"/>
</dbReference>
<evidence type="ECO:0000256" key="11">
    <source>
        <dbReference type="RuleBase" id="RU004158"/>
    </source>
</evidence>
<evidence type="ECO:0000256" key="10">
    <source>
        <dbReference type="PROSITE-ProRule" id="PRU00700"/>
    </source>
</evidence>
<dbReference type="InterPro" id="IPR006680">
    <property type="entry name" value="Amidohydro-rel"/>
</dbReference>
<accession>A0A5C4XW39</accession>
<dbReference type="GO" id="GO:0005737">
    <property type="term" value="C:cytoplasm"/>
    <property type="evidence" value="ECO:0007669"/>
    <property type="project" value="UniProtKB-SubCell"/>
</dbReference>
<feature type="binding site" evidence="5 8">
    <location>
        <position position="139"/>
    </location>
    <ligand>
        <name>Ni(2+)</name>
        <dbReference type="ChEBI" id="CHEBI:49786"/>
        <label>1</label>
    </ligand>
</feature>
<sequence>MVQVSRQHYATQFGPTVGDRFRLADTELICEIERDFTVGGDELTIGTSKNVRDGMGMMPGLTSAEGVLDLVIINAIVLDPVLGVVKADIGIKNGRIAGVGKAGNPAIMDGVDAHLVVGTGTEVIDGTHMIATAGVIDPHVHYTTPEHAYFALANGTTTFIGGGTGPATGSLGTTCTPGPWNLARMLQAFERMPVNMVISAKGNSSHPAALVEQIEAGAAVLKVHEDWGSTTSALDCALTVADEYGVQVALHADTMNETGFVDDTIAAIGGRTLHTYHTEGAGGGHAPDIIKIASLPNVLPSSITATVPFTVNSTSELVEMIVAAHNVDPDSPEAMALAESRVRAETLGAEMVLQDLGVISMMSSDAHAMGRVGEVCQRTFQLAHHCKVTRGKLPEDSPDHDNFRVLRYLAKLTINPALTHGLAHEIGSLETGKLADIVLWDVAWFGTKPSLVVKGGMINFALMGDPGASVTTPQPVIHRPTYGTLGRALSGTCVTFLPRAAIDLGLPARLGLERRIQEVRNCRTVQKRDMVRNDRMPRIEVDPETHRVTVDGEPAFLEPAQKLPLNQLYYLL</sequence>
<reference evidence="13 16" key="2">
    <citation type="submission" date="2020-08" db="EMBL/GenBank/DDBJ databases">
        <title>Genomic Encyclopedia of Type Strains, Phase IV (KMG-IV): sequencing the most valuable type-strain genomes for metagenomic binning, comparative biology and taxonomic classification.</title>
        <authorList>
            <person name="Goeker M."/>
        </authorList>
    </citation>
    <scope>NUCLEOTIDE SEQUENCE [LARGE SCALE GENOMIC DNA]</scope>
    <source>
        <strain evidence="13 16">DSM 12027</strain>
    </source>
</reference>
<reference evidence="14 15" key="1">
    <citation type="submission" date="2019-06" db="EMBL/GenBank/DDBJ databases">
        <title>Genome sequence of Deinococcus radiopugnans ATCC 19172.</title>
        <authorList>
            <person name="Maclea K.S."/>
            <person name="Maynard C.R."/>
        </authorList>
    </citation>
    <scope>NUCLEOTIDE SEQUENCE [LARGE SCALE GENOMIC DNA]</scope>
    <source>
        <strain evidence="14 15">ATCC 19172</strain>
    </source>
</reference>
<evidence type="ECO:0000256" key="7">
    <source>
        <dbReference type="PIRSR" id="PIRSR611612-50"/>
    </source>
</evidence>
<comment type="catalytic activity">
    <reaction evidence="5">
        <text>urea + 2 H2O + H(+) = hydrogencarbonate + 2 NH4(+)</text>
        <dbReference type="Rhea" id="RHEA:20557"/>
        <dbReference type="ChEBI" id="CHEBI:15377"/>
        <dbReference type="ChEBI" id="CHEBI:15378"/>
        <dbReference type="ChEBI" id="CHEBI:16199"/>
        <dbReference type="ChEBI" id="CHEBI:17544"/>
        <dbReference type="ChEBI" id="CHEBI:28938"/>
        <dbReference type="EC" id="3.5.1.5"/>
    </reaction>
</comment>
<dbReference type="AlphaFoldDB" id="A0A5C4XW39"/>
<keyword evidence="2 5" id="KW-0533">Nickel</keyword>
<comment type="subcellular location">
    <subcellularLocation>
        <location evidence="5 10">Cytoplasm</location>
    </subcellularLocation>
</comment>
<dbReference type="UniPathway" id="UPA00258">
    <property type="reaction ID" value="UER00370"/>
</dbReference>
<dbReference type="Pfam" id="PF00449">
    <property type="entry name" value="Urease_alpha"/>
    <property type="match status" value="1"/>
</dbReference>
<name>A0A5C4XW39_9DEIO</name>
<dbReference type="Proteomes" id="UP000313988">
    <property type="component" value="Unassembled WGS sequence"/>
</dbReference>
<feature type="binding site" evidence="5 8">
    <location>
        <position position="141"/>
    </location>
    <ligand>
        <name>Ni(2+)</name>
        <dbReference type="ChEBI" id="CHEBI:49786"/>
        <label>1</label>
    </ligand>
</feature>
<comment type="pathway">
    <text evidence="1 5">Nitrogen metabolism; urea degradation; CO(2) and NH(3) from urea (urease route): step 1/1.</text>
</comment>
<evidence type="ECO:0000259" key="12">
    <source>
        <dbReference type="PROSITE" id="PS51368"/>
    </source>
</evidence>
<dbReference type="EMBL" id="JACHEW010000032">
    <property type="protein sequence ID" value="MBB6018502.1"/>
    <property type="molecule type" value="Genomic_DNA"/>
</dbReference>
<dbReference type="Pfam" id="PF01979">
    <property type="entry name" value="Amidohydro_1"/>
    <property type="match status" value="1"/>
</dbReference>
<evidence type="ECO:0000256" key="6">
    <source>
        <dbReference type="NCBIfam" id="TIGR01792"/>
    </source>
</evidence>
<protein>
    <recommendedName>
        <fullName evidence="5 6">Urease subunit alpha</fullName>
        <ecNumber evidence="5 6">3.5.1.5</ecNumber>
    </recommendedName>
    <alternativeName>
        <fullName evidence="5">Urea amidohydrolase subunit alpha</fullName>
    </alternativeName>
</protein>
<feature type="active site" description="Proton donor" evidence="5 9">
    <location>
        <position position="325"/>
    </location>
</feature>